<keyword evidence="2" id="KW-1185">Reference proteome</keyword>
<reference evidence="1 2" key="1">
    <citation type="journal article" date="2021" name="BMC Biol.">
        <title>Horizontally acquired antibacterial genes associated with adaptive radiation of ladybird beetles.</title>
        <authorList>
            <person name="Li H.S."/>
            <person name="Tang X.F."/>
            <person name="Huang Y.H."/>
            <person name="Xu Z.Y."/>
            <person name="Chen M.L."/>
            <person name="Du X.Y."/>
            <person name="Qiu B.Y."/>
            <person name="Chen P.T."/>
            <person name="Zhang W."/>
            <person name="Slipinski A."/>
            <person name="Escalona H.E."/>
            <person name="Waterhouse R.M."/>
            <person name="Zwick A."/>
            <person name="Pang H."/>
        </authorList>
    </citation>
    <scope>NUCLEOTIDE SEQUENCE [LARGE SCALE GENOMIC DNA]</scope>
    <source>
        <strain evidence="1">SYSU2018</strain>
    </source>
</reference>
<dbReference type="AlphaFoldDB" id="A0ABD2NSY3"/>
<sequence>MGISNPHQLNYLESDIVISKKLAYIIEENCCFPLIQLRKELTGLKEMLKKKKFSRLDIGSAEKKVTVELENNLRSMETHIKKPRRSHGTAKGVTNSGAYIPSSSRHLLEMSFKYSNDDILNFIKGKIPNLKATCT</sequence>
<evidence type="ECO:0000313" key="1">
    <source>
        <dbReference type="EMBL" id="KAL3281604.1"/>
    </source>
</evidence>
<accession>A0ABD2NSY3</accession>
<comment type="caution">
    <text evidence="1">The sequence shown here is derived from an EMBL/GenBank/DDBJ whole genome shotgun (WGS) entry which is preliminary data.</text>
</comment>
<gene>
    <name evidence="1" type="ORF">HHI36_004811</name>
</gene>
<name>A0ABD2NSY3_9CUCU</name>
<protein>
    <submittedName>
        <fullName evidence="1">Uncharacterized protein</fullName>
    </submittedName>
</protein>
<organism evidence="1 2">
    <name type="scientific">Cryptolaemus montrouzieri</name>
    <dbReference type="NCBI Taxonomy" id="559131"/>
    <lineage>
        <taxon>Eukaryota</taxon>
        <taxon>Metazoa</taxon>
        <taxon>Ecdysozoa</taxon>
        <taxon>Arthropoda</taxon>
        <taxon>Hexapoda</taxon>
        <taxon>Insecta</taxon>
        <taxon>Pterygota</taxon>
        <taxon>Neoptera</taxon>
        <taxon>Endopterygota</taxon>
        <taxon>Coleoptera</taxon>
        <taxon>Polyphaga</taxon>
        <taxon>Cucujiformia</taxon>
        <taxon>Coccinelloidea</taxon>
        <taxon>Coccinellidae</taxon>
        <taxon>Scymninae</taxon>
        <taxon>Scymnini</taxon>
        <taxon>Cryptolaemus</taxon>
    </lineage>
</organism>
<proteinExistence type="predicted"/>
<dbReference type="EMBL" id="JABFTP020000144">
    <property type="protein sequence ID" value="KAL3281604.1"/>
    <property type="molecule type" value="Genomic_DNA"/>
</dbReference>
<dbReference type="Proteomes" id="UP001516400">
    <property type="component" value="Unassembled WGS sequence"/>
</dbReference>
<evidence type="ECO:0000313" key="2">
    <source>
        <dbReference type="Proteomes" id="UP001516400"/>
    </source>
</evidence>